<comment type="caution">
    <text evidence="4">The sequence shown here is derived from an EMBL/GenBank/DDBJ whole genome shotgun (WGS) entry which is preliminary data.</text>
</comment>
<organism evidence="4 5">
    <name type="scientific">Kitasatospora nipponensis</name>
    <dbReference type="NCBI Taxonomy" id="258049"/>
    <lineage>
        <taxon>Bacteria</taxon>
        <taxon>Bacillati</taxon>
        <taxon>Actinomycetota</taxon>
        <taxon>Actinomycetes</taxon>
        <taxon>Kitasatosporales</taxon>
        <taxon>Streptomycetaceae</taxon>
        <taxon>Kitasatospora</taxon>
    </lineage>
</organism>
<feature type="domain" description="Amine oxidase" evidence="3">
    <location>
        <begin position="19"/>
        <end position="453"/>
    </location>
</feature>
<name>A0ABP4H4U8_9ACTN</name>
<dbReference type="PANTHER" id="PTHR42923:SF47">
    <property type="entry name" value="BLR3003 PROTEIN"/>
    <property type="match status" value="1"/>
</dbReference>
<dbReference type="PRINTS" id="PR00757">
    <property type="entry name" value="AMINEOXDASEF"/>
</dbReference>
<dbReference type="SUPFAM" id="SSF51905">
    <property type="entry name" value="FAD/NAD(P)-binding domain"/>
    <property type="match status" value="1"/>
</dbReference>
<dbReference type="InterPro" id="IPR050464">
    <property type="entry name" value="Zeta_carotene_desat/Oxidored"/>
</dbReference>
<dbReference type="Pfam" id="PF01593">
    <property type="entry name" value="Amino_oxidase"/>
    <property type="match status" value="1"/>
</dbReference>
<evidence type="ECO:0000259" key="3">
    <source>
        <dbReference type="Pfam" id="PF01593"/>
    </source>
</evidence>
<sequence length="472" mass="49966">MTGRAEAREHRAVVVGGGLAGITAALRLAEAGRRVTLLEARPRLGGLAFSFQRGELAVDNGQHVFLRCCTAYRGLVERLGAGGEVEIQPRLDVPVLSVHGARRRLGRLRRAALPVPLHLAASLATYPHLTALDRLRVVRGALALQRLELTDPALDGRSFGSWLRAHGQNARTIAALWDLVGVATLNARADQVSLALAAMVFKTGLLSDPGASDIGIAGVPLGTVHHDAALRALAAADVEVRLRSKVVELKSVPTEQGPQHALRLEGGELLTADTVVLAGAQDAAAALLPADALDERHRPAELGYAPILNVHVVYDRTVLRRPFFAALDSPVQWVFDRTAHSGLARSRPGAQYLALSQSAVQDEIDLPVAALRERYLPELARLLPAAAGAEVLDFFVTRERTATFDPAPGTAALRPPAATRVPGLLLAGSWTATGWPATMESAVRSGHAAADAALAAAGARVPVDRGDGRWPR</sequence>
<evidence type="ECO:0000313" key="5">
    <source>
        <dbReference type="Proteomes" id="UP001500037"/>
    </source>
</evidence>
<dbReference type="Proteomes" id="UP001500037">
    <property type="component" value="Unassembled WGS sequence"/>
</dbReference>
<dbReference type="EMBL" id="BAAALF010000091">
    <property type="protein sequence ID" value="GAA1250434.1"/>
    <property type="molecule type" value="Genomic_DNA"/>
</dbReference>
<reference evidence="5" key="1">
    <citation type="journal article" date="2019" name="Int. J. Syst. Evol. Microbiol.">
        <title>The Global Catalogue of Microorganisms (GCM) 10K type strain sequencing project: providing services to taxonomists for standard genome sequencing and annotation.</title>
        <authorList>
            <consortium name="The Broad Institute Genomics Platform"/>
            <consortium name="The Broad Institute Genome Sequencing Center for Infectious Disease"/>
            <person name="Wu L."/>
            <person name="Ma J."/>
        </authorList>
    </citation>
    <scope>NUCLEOTIDE SEQUENCE [LARGE SCALE GENOMIC DNA]</scope>
    <source>
        <strain evidence="5">JCM 13004</strain>
    </source>
</reference>
<dbReference type="RefSeq" id="WP_344443852.1">
    <property type="nucleotide sequence ID" value="NZ_BAAALF010000091.1"/>
</dbReference>
<dbReference type="InterPro" id="IPR002937">
    <property type="entry name" value="Amino_oxidase"/>
</dbReference>
<dbReference type="Gene3D" id="3.50.50.60">
    <property type="entry name" value="FAD/NAD(P)-binding domain"/>
    <property type="match status" value="1"/>
</dbReference>
<dbReference type="InterPro" id="IPR001613">
    <property type="entry name" value="Flavin_amine_oxidase"/>
</dbReference>
<evidence type="ECO:0000256" key="1">
    <source>
        <dbReference type="ARBA" id="ARBA00001974"/>
    </source>
</evidence>
<dbReference type="NCBIfam" id="TIGR03467">
    <property type="entry name" value="HpnE"/>
    <property type="match status" value="1"/>
</dbReference>
<accession>A0ABP4H4U8</accession>
<gene>
    <name evidence="4" type="primary">hpnE</name>
    <name evidence="4" type="ORF">GCM10009665_46390</name>
</gene>
<keyword evidence="2" id="KW-0560">Oxidoreductase</keyword>
<evidence type="ECO:0000313" key="4">
    <source>
        <dbReference type="EMBL" id="GAA1250434.1"/>
    </source>
</evidence>
<protein>
    <submittedName>
        <fullName evidence="4">Hydroxysqualene dehydroxylase HpnE</fullName>
    </submittedName>
</protein>
<keyword evidence="5" id="KW-1185">Reference proteome</keyword>
<dbReference type="InterPro" id="IPR036188">
    <property type="entry name" value="FAD/NAD-bd_sf"/>
</dbReference>
<dbReference type="InterPro" id="IPR017830">
    <property type="entry name" value="SQase_HpnE"/>
</dbReference>
<evidence type="ECO:0000256" key="2">
    <source>
        <dbReference type="ARBA" id="ARBA00023002"/>
    </source>
</evidence>
<comment type="cofactor">
    <cofactor evidence="1">
        <name>FAD</name>
        <dbReference type="ChEBI" id="CHEBI:57692"/>
    </cofactor>
</comment>
<dbReference type="PANTHER" id="PTHR42923">
    <property type="entry name" value="PROTOPORPHYRINOGEN OXIDASE"/>
    <property type="match status" value="1"/>
</dbReference>
<proteinExistence type="predicted"/>